<evidence type="ECO:0000313" key="7">
    <source>
        <dbReference type="Proteomes" id="UP001212841"/>
    </source>
</evidence>
<name>A0AAD5SDD5_9FUNG</name>
<dbReference type="Proteomes" id="UP001212841">
    <property type="component" value="Unassembled WGS sequence"/>
</dbReference>
<organism evidence="6 7">
    <name type="scientific">Rhizophlyctis rosea</name>
    <dbReference type="NCBI Taxonomy" id="64517"/>
    <lineage>
        <taxon>Eukaryota</taxon>
        <taxon>Fungi</taxon>
        <taxon>Fungi incertae sedis</taxon>
        <taxon>Chytridiomycota</taxon>
        <taxon>Chytridiomycota incertae sedis</taxon>
        <taxon>Chytridiomycetes</taxon>
        <taxon>Rhizophlyctidales</taxon>
        <taxon>Rhizophlyctidaceae</taxon>
        <taxon>Rhizophlyctis</taxon>
    </lineage>
</organism>
<evidence type="ECO:0000313" key="6">
    <source>
        <dbReference type="EMBL" id="KAJ3051726.1"/>
    </source>
</evidence>
<proteinExistence type="inferred from homology"/>
<dbReference type="GO" id="GO:0005856">
    <property type="term" value="C:cytoskeleton"/>
    <property type="evidence" value="ECO:0007669"/>
    <property type="project" value="UniProtKB-SubCell"/>
</dbReference>
<evidence type="ECO:0000256" key="1">
    <source>
        <dbReference type="ARBA" id="ARBA00004245"/>
    </source>
</evidence>
<evidence type="ECO:0000256" key="3">
    <source>
        <dbReference type="ARBA" id="ARBA00016840"/>
    </source>
</evidence>
<keyword evidence="4" id="KW-0963">Cytoplasm</keyword>
<gene>
    <name evidence="6" type="ORF">HK097_007254</name>
</gene>
<dbReference type="EMBL" id="JADGJD010000364">
    <property type="protein sequence ID" value="KAJ3051726.1"/>
    <property type="molecule type" value="Genomic_DNA"/>
</dbReference>
<reference evidence="6" key="1">
    <citation type="submission" date="2020-05" db="EMBL/GenBank/DDBJ databases">
        <title>Phylogenomic resolution of chytrid fungi.</title>
        <authorList>
            <person name="Stajich J.E."/>
            <person name="Amses K."/>
            <person name="Simmons R."/>
            <person name="Seto K."/>
            <person name="Myers J."/>
            <person name="Bonds A."/>
            <person name="Quandt C.A."/>
            <person name="Barry K."/>
            <person name="Liu P."/>
            <person name="Grigoriev I."/>
            <person name="Longcore J.E."/>
            <person name="James T.Y."/>
        </authorList>
    </citation>
    <scope>NUCLEOTIDE SEQUENCE</scope>
    <source>
        <strain evidence="6">JEL0318</strain>
    </source>
</reference>
<evidence type="ECO:0000256" key="2">
    <source>
        <dbReference type="ARBA" id="ARBA00010305"/>
    </source>
</evidence>
<dbReference type="PANTHER" id="PTHR46321">
    <property type="entry name" value="KIF1-BINDING PROTEIN"/>
    <property type="match status" value="1"/>
</dbReference>
<dbReference type="AlphaFoldDB" id="A0AAD5SDD5"/>
<dbReference type="Pfam" id="PF12309">
    <property type="entry name" value="KBP_C"/>
    <property type="match status" value="1"/>
</dbReference>
<protein>
    <recommendedName>
        <fullName evidence="3">KIF-binding protein</fullName>
    </recommendedName>
</protein>
<evidence type="ECO:0000256" key="5">
    <source>
        <dbReference type="ARBA" id="ARBA00023212"/>
    </source>
</evidence>
<comment type="caution">
    <text evidence="6">The sequence shown here is derived from an EMBL/GenBank/DDBJ whole genome shotgun (WGS) entry which is preliminary data.</text>
</comment>
<dbReference type="PANTHER" id="PTHR46321:SF1">
    <property type="entry name" value="KIF-BINDING PROTEIN"/>
    <property type="match status" value="1"/>
</dbReference>
<keyword evidence="5" id="KW-0206">Cytoskeleton</keyword>
<comment type="similarity">
    <text evidence="2">Belongs to the KIF-binding protein family.</text>
</comment>
<keyword evidence="7" id="KW-1185">Reference proteome</keyword>
<evidence type="ECO:0000256" key="4">
    <source>
        <dbReference type="ARBA" id="ARBA00022490"/>
    </source>
</evidence>
<comment type="subcellular location">
    <subcellularLocation>
        <location evidence="1">Cytoplasm</location>
        <location evidence="1">Cytoskeleton</location>
    </subcellularLocation>
</comment>
<accession>A0AAD5SDD5</accession>
<dbReference type="InterPro" id="IPR022083">
    <property type="entry name" value="KBP"/>
</dbReference>
<sequence length="343" mass="39194">MIDSSALAKAKAEADGTAVEENPLVRAEADLAWIWGTFYLEALKTSVERYVDNDDEETTGEDADAEDLSAHLAGLSLFDELEIKPTRPQIPSNYATSSDEAKKLFLEGVGCLEKAKRFFVIDGYVSDHANIVQAMSQLWKCLSAFEKDPLRRSKLIKRRADLLTPLLAELSPHHYLDLMQAIMYELAAVYEALVDARLNAWERTAESKVYEDRVKDALEINELVTKAIKYYTDFIASYADPTTKMLPEPFADADDVRAVMTARWRVARLWARMLPVPSDVSKSGEKDLRDMKANWLRKSYEQYERICNYDTRHSIPDYDAEMRVIREMRALVPVQIREVMEGF</sequence>